<sequence length="219" mass="24424">MPGSTKLPPYLRQLERVLARLETAMLLSELDGFLAGVLVCPEMILPSEWLPVVLDPDEEGDPVLEHENDVRLILQHYNAVLHDLGRGHYAPLFNIDTRHDEVIWELWIEGFERAMALRPEAWNDLLRGSDETVGPALVGLHKLVAMTDSPPDSDDELGTLLSETAPDLIPEWVQALHVARLSESMDRLANRPATSTKIGRNEPCPCGSGKKYKKCCGMN</sequence>
<dbReference type="EMBL" id="JABEQN010000001">
    <property type="protein sequence ID" value="MBB2192103.1"/>
    <property type="molecule type" value="Genomic_DNA"/>
</dbReference>
<dbReference type="InterPro" id="IPR036255">
    <property type="entry name" value="YgfB-like_sf"/>
</dbReference>
<dbReference type="PANTHER" id="PTHR33747:SF1">
    <property type="entry name" value="ADENYLATE CYCLASE-ASSOCIATED CAP C-TERMINAL DOMAIN-CONTAINING PROTEIN"/>
    <property type="match status" value="1"/>
</dbReference>
<dbReference type="SUPFAM" id="SSF101327">
    <property type="entry name" value="YgfB-like"/>
    <property type="match status" value="1"/>
</dbReference>
<dbReference type="AlphaFoldDB" id="A0A7W4IIC8"/>
<dbReference type="InterPro" id="IPR004027">
    <property type="entry name" value="SEC_C_motif"/>
</dbReference>
<dbReference type="Pfam" id="PF03695">
    <property type="entry name" value="UPF0149"/>
    <property type="match status" value="1"/>
</dbReference>
<dbReference type="Pfam" id="PF02810">
    <property type="entry name" value="SEC-C"/>
    <property type="match status" value="1"/>
</dbReference>
<dbReference type="Proteomes" id="UP000561077">
    <property type="component" value="Unassembled WGS sequence"/>
</dbReference>
<dbReference type="PANTHER" id="PTHR33747">
    <property type="entry name" value="UPF0225 PROTEIN SCO1677"/>
    <property type="match status" value="1"/>
</dbReference>
<gene>
    <name evidence="2" type="ORF">HLH25_00325</name>
    <name evidence="1" type="ORF">HLH26_01385</name>
</gene>
<evidence type="ECO:0000313" key="3">
    <source>
        <dbReference type="Proteomes" id="UP000540490"/>
    </source>
</evidence>
<dbReference type="NCBIfam" id="TIGR02292">
    <property type="entry name" value="ygfB_yecA"/>
    <property type="match status" value="1"/>
</dbReference>
<dbReference type="Proteomes" id="UP000540490">
    <property type="component" value="Unassembled WGS sequence"/>
</dbReference>
<dbReference type="SUPFAM" id="SSF103642">
    <property type="entry name" value="Sec-C motif"/>
    <property type="match status" value="1"/>
</dbReference>
<accession>A0A7W4IIC8</accession>
<evidence type="ECO:0000313" key="1">
    <source>
        <dbReference type="EMBL" id="MBB2163202.1"/>
    </source>
</evidence>
<evidence type="ECO:0000313" key="2">
    <source>
        <dbReference type="EMBL" id="MBB2192103.1"/>
    </source>
</evidence>
<comment type="caution">
    <text evidence="1">The sequence shown here is derived from an EMBL/GenBank/DDBJ whole genome shotgun (WGS) entry which is preliminary data.</text>
</comment>
<organism evidence="1 4">
    <name type="scientific">Gluconacetobacter dulcium</name>
    <dbReference type="NCBI Taxonomy" id="2729096"/>
    <lineage>
        <taxon>Bacteria</taxon>
        <taxon>Pseudomonadati</taxon>
        <taxon>Pseudomonadota</taxon>
        <taxon>Alphaproteobacteria</taxon>
        <taxon>Acetobacterales</taxon>
        <taxon>Acetobacteraceae</taxon>
        <taxon>Gluconacetobacter</taxon>
    </lineage>
</organism>
<dbReference type="InterPro" id="IPR011978">
    <property type="entry name" value="YgfB-like"/>
</dbReference>
<proteinExistence type="predicted"/>
<dbReference type="Gene3D" id="1.20.120.740">
    <property type="entry name" value="YgfB uncharacterised protein family UPF0149, PF03695"/>
    <property type="match status" value="1"/>
</dbReference>
<reference evidence="3 4" key="1">
    <citation type="submission" date="2020-04" db="EMBL/GenBank/DDBJ databases">
        <title>Description of novel Gluconacetobacter.</title>
        <authorList>
            <person name="Sombolestani A."/>
        </authorList>
    </citation>
    <scope>NUCLEOTIDE SEQUENCE [LARGE SCALE GENOMIC DNA]</scope>
    <source>
        <strain evidence="2 3">LMG 1728</strain>
        <strain evidence="1 4">LMG 1731</strain>
    </source>
</reference>
<protein>
    <submittedName>
        <fullName evidence="1">UPF0149 family protein</fullName>
    </submittedName>
</protein>
<dbReference type="Gene3D" id="3.10.450.50">
    <property type="match status" value="1"/>
</dbReference>
<keyword evidence="3" id="KW-1185">Reference proteome</keyword>
<evidence type="ECO:0000313" key="4">
    <source>
        <dbReference type="Proteomes" id="UP000561077"/>
    </source>
</evidence>
<name>A0A7W4IIC8_9PROT</name>
<dbReference type="EMBL" id="JABEQO010000001">
    <property type="protein sequence ID" value="MBB2163202.1"/>
    <property type="molecule type" value="Genomic_DNA"/>
</dbReference>